<evidence type="ECO:0000259" key="8">
    <source>
        <dbReference type="Pfam" id="PF02229"/>
    </source>
</evidence>
<dbReference type="Proteomes" id="UP000289152">
    <property type="component" value="Unassembled WGS sequence"/>
</dbReference>
<dbReference type="InParanoid" id="A0A4Q1BDA7"/>
<comment type="caution">
    <text evidence="9">The sequence shown here is derived from an EMBL/GenBank/DDBJ whole genome shotgun (WGS) entry which is preliminary data.</text>
</comment>
<dbReference type="PANTHER" id="PTHR13215">
    <property type="entry name" value="RNA POLYMERASE II TRANSCRIPTIONAL COACTIVATOR"/>
    <property type="match status" value="1"/>
</dbReference>
<comment type="subcellular location">
    <subcellularLocation>
        <location evidence="1">Nucleus</location>
    </subcellularLocation>
</comment>
<evidence type="ECO:0000256" key="6">
    <source>
        <dbReference type="ARBA" id="ARBA00023242"/>
    </source>
</evidence>
<feature type="compositionally biased region" description="Basic and acidic residues" evidence="7">
    <location>
        <begin position="34"/>
        <end position="56"/>
    </location>
</feature>
<evidence type="ECO:0000256" key="7">
    <source>
        <dbReference type="SAM" id="MobiDB-lite"/>
    </source>
</evidence>
<evidence type="ECO:0000256" key="1">
    <source>
        <dbReference type="ARBA" id="ARBA00004123"/>
    </source>
</evidence>
<comment type="similarity">
    <text evidence="2">Belongs to the transcriptional coactivator PC4 family.</text>
</comment>
<dbReference type="AlphaFoldDB" id="A0A4Q1BDA7"/>
<feature type="region of interest" description="Disordered" evidence="7">
    <location>
        <begin position="1"/>
        <end position="57"/>
    </location>
</feature>
<dbReference type="VEuPathDB" id="FungiDB:TREMEDRAFT_61316"/>
<sequence length="126" mass="14194">MVKQKRAPVSESEEGSAVSSEEEVKKPIKKVKKEIKEKSKSKTDEKTAEGIQHGDKGQPFLALSDYRRVSISKFQDKTLIDIREYYKDKGSGEMKPGKKGISLTCEQWESLKGNINSIDQMLSEQA</sequence>
<dbReference type="GO" id="GO:0003677">
    <property type="term" value="F:DNA binding"/>
    <property type="evidence" value="ECO:0007669"/>
    <property type="project" value="UniProtKB-KW"/>
</dbReference>
<dbReference type="SUPFAM" id="SSF54447">
    <property type="entry name" value="ssDNA-binding transcriptional regulator domain"/>
    <property type="match status" value="1"/>
</dbReference>
<dbReference type="GO" id="GO:0003713">
    <property type="term" value="F:transcription coactivator activity"/>
    <property type="evidence" value="ECO:0007669"/>
    <property type="project" value="InterPro"/>
</dbReference>
<evidence type="ECO:0000313" key="9">
    <source>
        <dbReference type="EMBL" id="RXK34735.1"/>
    </source>
</evidence>
<dbReference type="Gene3D" id="2.30.31.10">
    <property type="entry name" value="Transcriptional Coactivator Pc4, Chain A"/>
    <property type="match status" value="1"/>
</dbReference>
<keyword evidence="5" id="KW-0804">Transcription</keyword>
<keyword evidence="3" id="KW-0805">Transcription regulation</keyword>
<feature type="domain" description="Transcriptional coactivator p15 (PC4) C-terminal" evidence="8">
    <location>
        <begin position="62"/>
        <end position="112"/>
    </location>
</feature>
<name>A0A4Q1BDA7_TREME</name>
<evidence type="ECO:0000256" key="4">
    <source>
        <dbReference type="ARBA" id="ARBA00023125"/>
    </source>
</evidence>
<keyword evidence="4" id="KW-0238">DNA-binding</keyword>
<evidence type="ECO:0000256" key="2">
    <source>
        <dbReference type="ARBA" id="ARBA00009001"/>
    </source>
</evidence>
<dbReference type="InterPro" id="IPR045125">
    <property type="entry name" value="Sub1/Tcp4-like"/>
</dbReference>
<dbReference type="EMBL" id="SDIL01000202">
    <property type="protein sequence ID" value="RXK34735.1"/>
    <property type="molecule type" value="Genomic_DNA"/>
</dbReference>
<proteinExistence type="inferred from homology"/>
<keyword evidence="10" id="KW-1185">Reference proteome</keyword>
<dbReference type="Pfam" id="PF02229">
    <property type="entry name" value="PC4"/>
    <property type="match status" value="1"/>
</dbReference>
<evidence type="ECO:0000256" key="3">
    <source>
        <dbReference type="ARBA" id="ARBA00023015"/>
    </source>
</evidence>
<keyword evidence="6" id="KW-0539">Nucleus</keyword>
<protein>
    <recommendedName>
        <fullName evidence="8">Transcriptional coactivator p15 (PC4) C-terminal domain-containing protein</fullName>
    </recommendedName>
</protein>
<evidence type="ECO:0000313" key="10">
    <source>
        <dbReference type="Proteomes" id="UP000289152"/>
    </source>
</evidence>
<reference evidence="9 10" key="1">
    <citation type="submission" date="2016-06" db="EMBL/GenBank/DDBJ databases">
        <title>Evolution of pathogenesis and genome organization in the Tremellales.</title>
        <authorList>
            <person name="Cuomo C."/>
            <person name="Litvintseva A."/>
            <person name="Heitman J."/>
            <person name="Chen Y."/>
            <person name="Sun S."/>
            <person name="Springer D."/>
            <person name="Dromer F."/>
            <person name="Young S."/>
            <person name="Zeng Q."/>
            <person name="Chapman S."/>
            <person name="Gujja S."/>
            <person name="Saif S."/>
            <person name="Birren B."/>
        </authorList>
    </citation>
    <scope>NUCLEOTIDE SEQUENCE [LARGE SCALE GENOMIC DNA]</scope>
    <source>
        <strain evidence="9 10">ATCC 28783</strain>
    </source>
</reference>
<dbReference type="GO" id="GO:0060261">
    <property type="term" value="P:positive regulation of transcription initiation by RNA polymerase II"/>
    <property type="evidence" value="ECO:0007669"/>
    <property type="project" value="InterPro"/>
</dbReference>
<gene>
    <name evidence="9" type="ORF">M231_08012</name>
</gene>
<dbReference type="GO" id="GO:0005634">
    <property type="term" value="C:nucleus"/>
    <property type="evidence" value="ECO:0007669"/>
    <property type="project" value="UniProtKB-SubCell"/>
</dbReference>
<dbReference type="STRING" id="5217.A0A4Q1BDA7"/>
<accession>A0A4Q1BDA7</accession>
<evidence type="ECO:0000256" key="5">
    <source>
        <dbReference type="ARBA" id="ARBA00023163"/>
    </source>
</evidence>
<dbReference type="InterPro" id="IPR003173">
    <property type="entry name" value="PC4_C"/>
</dbReference>
<dbReference type="InterPro" id="IPR009044">
    <property type="entry name" value="ssDNA-bd_transcriptional_reg"/>
</dbReference>
<dbReference type="OrthoDB" id="2505440at2759"/>
<organism evidence="9 10">
    <name type="scientific">Tremella mesenterica</name>
    <name type="common">Jelly fungus</name>
    <dbReference type="NCBI Taxonomy" id="5217"/>
    <lineage>
        <taxon>Eukaryota</taxon>
        <taxon>Fungi</taxon>
        <taxon>Dikarya</taxon>
        <taxon>Basidiomycota</taxon>
        <taxon>Agaricomycotina</taxon>
        <taxon>Tremellomycetes</taxon>
        <taxon>Tremellales</taxon>
        <taxon>Tremellaceae</taxon>
        <taxon>Tremella</taxon>
    </lineage>
</organism>